<dbReference type="RefSeq" id="XP_046041165.1">
    <property type="nucleotide sequence ID" value="XM_046200508.1"/>
</dbReference>
<organism evidence="1 2">
    <name type="scientific">Fusarium redolens</name>
    <dbReference type="NCBI Taxonomy" id="48865"/>
    <lineage>
        <taxon>Eukaryota</taxon>
        <taxon>Fungi</taxon>
        <taxon>Dikarya</taxon>
        <taxon>Ascomycota</taxon>
        <taxon>Pezizomycotina</taxon>
        <taxon>Sordariomycetes</taxon>
        <taxon>Hypocreomycetidae</taxon>
        <taxon>Hypocreales</taxon>
        <taxon>Nectriaceae</taxon>
        <taxon>Fusarium</taxon>
        <taxon>Fusarium redolens species complex</taxon>
    </lineage>
</organism>
<dbReference type="PANTHER" id="PTHR10039">
    <property type="entry name" value="AMELOGENIN"/>
    <property type="match status" value="1"/>
</dbReference>
<sequence length="182" mass="20797">MLLSQIRLVSQMYDLRHATGYCAHLDVISAQDKEIKSFVEGELNRRTATMNLDEAIRKHIQDVIVHGAQGMHLWVVLQLNALFPLYGDTLIVIGDFVNFLDRLPSRLSESFEEALGNIQDDRYGSRIFELVAAVIRPLTKNELRSALNFEPGVPLWNDSTLLLHVNAMVYQLWRWTPILIAP</sequence>
<reference evidence="1" key="1">
    <citation type="journal article" date="2021" name="Nat. Commun.">
        <title>Genetic determinants of endophytism in the Arabidopsis root mycobiome.</title>
        <authorList>
            <person name="Mesny F."/>
            <person name="Miyauchi S."/>
            <person name="Thiergart T."/>
            <person name="Pickel B."/>
            <person name="Atanasova L."/>
            <person name="Karlsson M."/>
            <person name="Huettel B."/>
            <person name="Barry K.W."/>
            <person name="Haridas S."/>
            <person name="Chen C."/>
            <person name="Bauer D."/>
            <person name="Andreopoulos W."/>
            <person name="Pangilinan J."/>
            <person name="LaButti K."/>
            <person name="Riley R."/>
            <person name="Lipzen A."/>
            <person name="Clum A."/>
            <person name="Drula E."/>
            <person name="Henrissat B."/>
            <person name="Kohler A."/>
            <person name="Grigoriev I.V."/>
            <person name="Martin F.M."/>
            <person name="Hacquard S."/>
        </authorList>
    </citation>
    <scope>NUCLEOTIDE SEQUENCE</scope>
    <source>
        <strain evidence="1">MPI-CAGE-AT-0023</strain>
    </source>
</reference>
<dbReference type="GeneID" id="70230462"/>
<accession>A0A9P9FW24</accession>
<comment type="caution">
    <text evidence="1">The sequence shown here is derived from an EMBL/GenBank/DDBJ whole genome shotgun (WGS) entry which is preliminary data.</text>
</comment>
<evidence type="ECO:0000313" key="2">
    <source>
        <dbReference type="Proteomes" id="UP000720189"/>
    </source>
</evidence>
<dbReference type="OrthoDB" id="7464126at2759"/>
<dbReference type="EMBL" id="JAGMUX010000035">
    <property type="protein sequence ID" value="KAH7207790.1"/>
    <property type="molecule type" value="Genomic_DNA"/>
</dbReference>
<proteinExistence type="predicted"/>
<dbReference type="AlphaFoldDB" id="A0A9P9FW24"/>
<dbReference type="Proteomes" id="UP000720189">
    <property type="component" value="Unassembled WGS sequence"/>
</dbReference>
<evidence type="ECO:0000313" key="1">
    <source>
        <dbReference type="EMBL" id="KAH7207790.1"/>
    </source>
</evidence>
<keyword evidence="2" id="KW-1185">Reference proteome</keyword>
<name>A0A9P9FW24_FUSRE</name>
<protein>
    <submittedName>
        <fullName evidence="1">Uncharacterized protein</fullName>
    </submittedName>
</protein>
<gene>
    <name evidence="1" type="ORF">BKA55DRAFT_698336</name>
</gene>
<dbReference type="PANTHER" id="PTHR10039:SF10">
    <property type="entry name" value="NACHT DOMAIN-CONTAINING PROTEIN"/>
    <property type="match status" value="1"/>
</dbReference>